<proteinExistence type="predicted"/>
<dbReference type="AlphaFoldDB" id="A0A7R8X708"/>
<accession>A0A7R8X708</accession>
<protein>
    <recommendedName>
        <fullName evidence="2">WAP domain-containing protein</fullName>
    </recommendedName>
</protein>
<dbReference type="OrthoDB" id="4405280at2759"/>
<organism evidence="3">
    <name type="scientific">Darwinula stevensoni</name>
    <dbReference type="NCBI Taxonomy" id="69355"/>
    <lineage>
        <taxon>Eukaryota</taxon>
        <taxon>Metazoa</taxon>
        <taxon>Ecdysozoa</taxon>
        <taxon>Arthropoda</taxon>
        <taxon>Crustacea</taxon>
        <taxon>Oligostraca</taxon>
        <taxon>Ostracoda</taxon>
        <taxon>Podocopa</taxon>
        <taxon>Podocopida</taxon>
        <taxon>Darwinulocopina</taxon>
        <taxon>Darwinuloidea</taxon>
        <taxon>Darwinulidae</taxon>
        <taxon>Darwinula</taxon>
    </lineage>
</organism>
<name>A0A7R8X708_9CRUS</name>
<evidence type="ECO:0000313" key="3">
    <source>
        <dbReference type="EMBL" id="CAD7245209.1"/>
    </source>
</evidence>
<feature type="domain" description="WAP" evidence="2">
    <location>
        <begin position="166"/>
        <end position="215"/>
    </location>
</feature>
<feature type="region of interest" description="Disordered" evidence="1">
    <location>
        <begin position="37"/>
        <end position="80"/>
    </location>
</feature>
<evidence type="ECO:0000256" key="1">
    <source>
        <dbReference type="SAM" id="MobiDB-lite"/>
    </source>
</evidence>
<keyword evidence="4" id="KW-1185">Reference proteome</keyword>
<dbReference type="Pfam" id="PF00095">
    <property type="entry name" value="WAP"/>
    <property type="match status" value="1"/>
</dbReference>
<dbReference type="GO" id="GO:0030414">
    <property type="term" value="F:peptidase inhibitor activity"/>
    <property type="evidence" value="ECO:0007669"/>
    <property type="project" value="InterPro"/>
</dbReference>
<dbReference type="PROSITE" id="PS51390">
    <property type="entry name" value="WAP"/>
    <property type="match status" value="2"/>
</dbReference>
<dbReference type="EMBL" id="CAJPEV010000804">
    <property type="protein sequence ID" value="CAG0888670.1"/>
    <property type="molecule type" value="Genomic_DNA"/>
</dbReference>
<sequence length="283" mass="30470">MRNSIGIASGRRCTVATGPSCLNLRIAIPIERVEIPKGESFGESGGPPHHPPPPASQEGPVLLRDPRRAPRRVGRQATRVPTAGTCPAINEKRCPRFAPRACTNDTDCTLGQVCCQGCDAKKVCVRADNNECPKTEDMQCSTVCSSDSDCQNGTLCCDECNRKICMPPTAGTCPAINEKRCPRFAPRACTNDTDCTLGQVCCQGCDAKKVCVRAVTTCNDTTCASGQTCAMVRPTCNRQSTTCYLKPTCLAAGKRCEYVRWRTMPEGSRVRAARGEELQCPAV</sequence>
<gene>
    <name evidence="3" type="ORF">DSTB1V02_LOCUS5083</name>
</gene>
<feature type="domain" description="WAP" evidence="2">
    <location>
        <begin position="79"/>
        <end position="128"/>
    </location>
</feature>
<dbReference type="Proteomes" id="UP000677054">
    <property type="component" value="Unassembled WGS sequence"/>
</dbReference>
<dbReference type="GO" id="GO:0005576">
    <property type="term" value="C:extracellular region"/>
    <property type="evidence" value="ECO:0007669"/>
    <property type="project" value="InterPro"/>
</dbReference>
<evidence type="ECO:0000259" key="2">
    <source>
        <dbReference type="PROSITE" id="PS51390"/>
    </source>
</evidence>
<reference evidence="3" key="1">
    <citation type="submission" date="2020-11" db="EMBL/GenBank/DDBJ databases">
        <authorList>
            <person name="Tran Van P."/>
        </authorList>
    </citation>
    <scope>NUCLEOTIDE SEQUENCE</scope>
</reference>
<dbReference type="EMBL" id="LR900321">
    <property type="protein sequence ID" value="CAD7245209.1"/>
    <property type="molecule type" value="Genomic_DNA"/>
</dbReference>
<dbReference type="InterPro" id="IPR008197">
    <property type="entry name" value="WAP_dom"/>
</dbReference>
<evidence type="ECO:0000313" key="4">
    <source>
        <dbReference type="Proteomes" id="UP000677054"/>
    </source>
</evidence>